<sequence>MSKKIGTQNMIFLNDAKIKKQMEEYANRHKLEAQENYGYEDDFMVNIAEKRTLAETIHNKYDGMSMDEMRNTVASCMSDKHVKRTLLNFELKYSIITPVFKKLSIEQFTKEALQILKKYQCKAGGYYIEDRDWTVHTQTSDEYEVKNYQIVLENSADKRNCQDNETINYLKNIVRLLNGLSNDIKVEYEIDEPEKGNIVWILIWCTHKGMKKNEPEISL</sequence>
<organism evidence="1">
    <name type="scientific">Mimivirus LCMiAC01</name>
    <dbReference type="NCBI Taxonomy" id="2506608"/>
    <lineage>
        <taxon>Viruses</taxon>
        <taxon>Varidnaviria</taxon>
        <taxon>Bamfordvirae</taxon>
        <taxon>Nucleocytoviricota</taxon>
        <taxon>Megaviricetes</taxon>
        <taxon>Imitervirales</taxon>
        <taxon>Mimiviridae</taxon>
        <taxon>Klosneuvirinae</taxon>
    </lineage>
</organism>
<evidence type="ECO:0000313" key="1">
    <source>
        <dbReference type="EMBL" id="QBK88486.1"/>
    </source>
</evidence>
<name>A0A481Z1B7_9VIRU</name>
<accession>A0A481Z1B7</accession>
<dbReference type="EMBL" id="MK500390">
    <property type="protein sequence ID" value="QBK88486.1"/>
    <property type="molecule type" value="Genomic_DNA"/>
</dbReference>
<gene>
    <name evidence="1" type="ORF">LCMiAC01_01630</name>
</gene>
<reference evidence="1" key="1">
    <citation type="journal article" date="2019" name="MBio">
        <title>Virus Genomes from Deep Sea Sediments Expand the Ocean Megavirome and Support Independent Origins of Viral Gigantism.</title>
        <authorList>
            <person name="Backstrom D."/>
            <person name="Yutin N."/>
            <person name="Jorgensen S.L."/>
            <person name="Dharamshi J."/>
            <person name="Homa F."/>
            <person name="Zaremba-Niedwiedzka K."/>
            <person name="Spang A."/>
            <person name="Wolf Y.I."/>
            <person name="Koonin E.V."/>
            <person name="Ettema T.J."/>
        </authorList>
    </citation>
    <scope>NUCLEOTIDE SEQUENCE</scope>
</reference>
<protein>
    <submittedName>
        <fullName evidence="1">Uncharacterized protein</fullName>
    </submittedName>
</protein>
<proteinExistence type="predicted"/>